<dbReference type="EMBL" id="JBBNAE010000005">
    <property type="protein sequence ID" value="KAK9123220.1"/>
    <property type="molecule type" value="Genomic_DNA"/>
</dbReference>
<gene>
    <name evidence="2" type="ORF">Sjap_012822</name>
</gene>
<accession>A0AAP0NZB4</accession>
<keyword evidence="1" id="KW-1133">Transmembrane helix</keyword>
<feature type="transmembrane region" description="Helical" evidence="1">
    <location>
        <begin position="6"/>
        <end position="24"/>
    </location>
</feature>
<name>A0AAP0NZB4_9MAGN</name>
<dbReference type="AlphaFoldDB" id="A0AAP0NZB4"/>
<proteinExistence type="predicted"/>
<dbReference type="Proteomes" id="UP001417504">
    <property type="component" value="Unassembled WGS sequence"/>
</dbReference>
<protein>
    <submittedName>
        <fullName evidence="2">Uncharacterized protein</fullName>
    </submittedName>
</protein>
<sequence>MNMNFGSFQIPVFIVVFQAYSLLLRASKTTIGDASSKYHAAKGTTAEFASSSEVTASGNAGDYSIVLAPEPSALVSIRVSGETVNVGQCAVAVGCVGRASSA</sequence>
<organism evidence="2 3">
    <name type="scientific">Stephania japonica</name>
    <dbReference type="NCBI Taxonomy" id="461633"/>
    <lineage>
        <taxon>Eukaryota</taxon>
        <taxon>Viridiplantae</taxon>
        <taxon>Streptophyta</taxon>
        <taxon>Embryophyta</taxon>
        <taxon>Tracheophyta</taxon>
        <taxon>Spermatophyta</taxon>
        <taxon>Magnoliopsida</taxon>
        <taxon>Ranunculales</taxon>
        <taxon>Menispermaceae</taxon>
        <taxon>Menispermoideae</taxon>
        <taxon>Cissampelideae</taxon>
        <taxon>Stephania</taxon>
    </lineage>
</organism>
<keyword evidence="3" id="KW-1185">Reference proteome</keyword>
<evidence type="ECO:0000256" key="1">
    <source>
        <dbReference type="SAM" id="Phobius"/>
    </source>
</evidence>
<evidence type="ECO:0000313" key="2">
    <source>
        <dbReference type="EMBL" id="KAK9123220.1"/>
    </source>
</evidence>
<keyword evidence="1" id="KW-0472">Membrane</keyword>
<evidence type="ECO:0000313" key="3">
    <source>
        <dbReference type="Proteomes" id="UP001417504"/>
    </source>
</evidence>
<keyword evidence="1" id="KW-0812">Transmembrane</keyword>
<comment type="caution">
    <text evidence="2">The sequence shown here is derived from an EMBL/GenBank/DDBJ whole genome shotgun (WGS) entry which is preliminary data.</text>
</comment>
<reference evidence="2 3" key="1">
    <citation type="submission" date="2024-01" db="EMBL/GenBank/DDBJ databases">
        <title>Genome assemblies of Stephania.</title>
        <authorList>
            <person name="Yang L."/>
        </authorList>
    </citation>
    <scope>NUCLEOTIDE SEQUENCE [LARGE SCALE GENOMIC DNA]</scope>
    <source>
        <strain evidence="2">QJT</strain>
        <tissue evidence="2">Leaf</tissue>
    </source>
</reference>